<dbReference type="Gene3D" id="1.20.140.160">
    <property type="match status" value="1"/>
</dbReference>
<dbReference type="SUPFAM" id="SSF88659">
    <property type="entry name" value="Sigma3 and sigma4 domains of RNA polymerase sigma factors"/>
    <property type="match status" value="1"/>
</dbReference>
<dbReference type="EMBL" id="CP012600">
    <property type="protein sequence ID" value="ALC80430.1"/>
    <property type="molecule type" value="Genomic_DNA"/>
</dbReference>
<organism evidence="1 2">
    <name type="scientific">Bacillus gobiensis</name>
    <dbReference type="NCBI Taxonomy" id="1441095"/>
    <lineage>
        <taxon>Bacteria</taxon>
        <taxon>Bacillati</taxon>
        <taxon>Bacillota</taxon>
        <taxon>Bacilli</taxon>
        <taxon>Bacillales</taxon>
        <taxon>Bacillaceae</taxon>
        <taxon>Bacillus</taxon>
    </lineage>
</organism>
<dbReference type="InterPro" id="IPR006524">
    <property type="entry name" value="ArpU-like"/>
</dbReference>
<dbReference type="STRING" id="1441095.AM592_01645"/>
<dbReference type="RefSeq" id="WP_053602159.1">
    <property type="nucleotide sequence ID" value="NZ_CP012600.1"/>
</dbReference>
<name>A0A0M4FRM6_9BACI</name>
<dbReference type="InterPro" id="IPR013324">
    <property type="entry name" value="RNA_pol_sigma_r3/r4-like"/>
</dbReference>
<reference evidence="2" key="1">
    <citation type="submission" date="2015-08" db="EMBL/GenBank/DDBJ databases">
        <title>Genome sequencing project for genomic taxonomy and phylogenomics of Bacillus-like bacteria.</title>
        <authorList>
            <person name="Liu B."/>
            <person name="Wang J."/>
            <person name="Zhu Y."/>
            <person name="Liu G."/>
            <person name="Chen Q."/>
            <person name="Chen Z."/>
            <person name="Lan J."/>
            <person name="Che J."/>
            <person name="Ge C."/>
            <person name="Shi H."/>
            <person name="Pan Z."/>
            <person name="Liu X."/>
        </authorList>
    </citation>
    <scope>NUCLEOTIDE SEQUENCE [LARGE SCALE GENOMIC DNA]</scope>
    <source>
        <strain evidence="2">FJAT-4402</strain>
    </source>
</reference>
<evidence type="ECO:0000313" key="1">
    <source>
        <dbReference type="EMBL" id="ALC80430.1"/>
    </source>
</evidence>
<dbReference type="Proteomes" id="UP000067625">
    <property type="component" value="Chromosome"/>
</dbReference>
<dbReference type="OrthoDB" id="1797434at2"/>
<keyword evidence="2" id="KW-1185">Reference proteome</keyword>
<dbReference type="NCBIfam" id="TIGR01637">
    <property type="entry name" value="phage_arpU"/>
    <property type="match status" value="1"/>
</dbReference>
<reference evidence="1 2" key="2">
    <citation type="journal article" date="2016" name="Int. J. Syst. Evol. Microbiol.">
        <title>Bacillus gobiensis sp. nov., isolated from a soil sample.</title>
        <authorList>
            <person name="Liu B."/>
            <person name="Liu G.H."/>
            <person name="Cetin S."/>
            <person name="Schumann P."/>
            <person name="Pan Z.Z."/>
            <person name="Chen Q.Q."/>
        </authorList>
    </citation>
    <scope>NUCLEOTIDE SEQUENCE [LARGE SCALE GENOMIC DNA]</scope>
    <source>
        <strain evidence="1 2">FJAT-4402</strain>
    </source>
</reference>
<accession>A0A0M4FRM6</accession>
<dbReference type="AlphaFoldDB" id="A0A0M4FRM6"/>
<dbReference type="PATRIC" id="fig|1441095.3.peg.346"/>
<proteinExistence type="predicted"/>
<evidence type="ECO:0000313" key="2">
    <source>
        <dbReference type="Proteomes" id="UP000067625"/>
    </source>
</evidence>
<sequence>MSQLAFVLPEINRDATRQKVESLLERYRILLLQVDLDFLPKITSSYTMVAPSITNEFHSSTEDAATKNVDHQRQRDKFLKRMQQAVNRLSLNERSIIIKRYMDQEEYFDYEIYYELGMSERKYYRIKSRAFYKLAFALKEEVYIEHEGVN</sequence>
<protein>
    <submittedName>
        <fullName evidence="1">ArpU family transcriptional regulator</fullName>
    </submittedName>
</protein>
<gene>
    <name evidence="1" type="ORF">AM592_01645</name>
</gene>